<dbReference type="RefSeq" id="WP_075049274.1">
    <property type="nucleotide sequence ID" value="NZ_CP006867.1"/>
</dbReference>
<evidence type="ECO:0000256" key="1">
    <source>
        <dbReference type="SAM" id="Phobius"/>
    </source>
</evidence>
<feature type="transmembrane region" description="Helical" evidence="1">
    <location>
        <begin position="179"/>
        <end position="196"/>
    </location>
</feature>
<gene>
    <name evidence="2" type="ORF">EYM_01065</name>
</gene>
<name>A0A0U2MAE9_9CREN</name>
<evidence type="ECO:0000313" key="2">
    <source>
        <dbReference type="EMBL" id="ALU12173.1"/>
    </source>
</evidence>
<dbReference type="GeneID" id="30679630"/>
<feature type="transmembrane region" description="Helical" evidence="1">
    <location>
        <begin position="203"/>
        <end position="224"/>
    </location>
</feature>
<keyword evidence="1" id="KW-0812">Transmembrane</keyword>
<reference evidence="2 3" key="1">
    <citation type="submission" date="2013-11" db="EMBL/GenBank/DDBJ databases">
        <title>Comparative genomics of Ignicoccus.</title>
        <authorList>
            <person name="Podar M."/>
        </authorList>
    </citation>
    <scope>NUCLEOTIDE SEQUENCE [LARGE SCALE GENOMIC DNA]</scope>
    <source>
        <strain evidence="2 3">DSM 13165</strain>
    </source>
</reference>
<keyword evidence="1" id="KW-0472">Membrane</keyword>
<evidence type="ECO:0000313" key="3">
    <source>
        <dbReference type="Proteomes" id="UP000060778"/>
    </source>
</evidence>
<feature type="transmembrane region" description="Helical" evidence="1">
    <location>
        <begin position="155"/>
        <end position="173"/>
    </location>
</feature>
<feature type="transmembrane region" description="Helical" evidence="1">
    <location>
        <begin position="39"/>
        <end position="70"/>
    </location>
</feature>
<feature type="transmembrane region" description="Helical" evidence="1">
    <location>
        <begin position="117"/>
        <end position="134"/>
    </location>
</feature>
<proteinExistence type="predicted"/>
<organism evidence="2 3">
    <name type="scientific">Ignicoccus islandicus DSM 13165</name>
    <dbReference type="NCBI Taxonomy" id="940295"/>
    <lineage>
        <taxon>Archaea</taxon>
        <taxon>Thermoproteota</taxon>
        <taxon>Thermoprotei</taxon>
        <taxon>Desulfurococcales</taxon>
        <taxon>Desulfurococcaceae</taxon>
        <taxon>Ignicoccus</taxon>
    </lineage>
</organism>
<dbReference type="AlphaFoldDB" id="A0A0U2MAE9"/>
<keyword evidence="3" id="KW-1185">Reference proteome</keyword>
<keyword evidence="1" id="KW-1133">Transmembrane helix</keyword>
<dbReference type="STRING" id="940295.EYM_01065"/>
<protein>
    <submittedName>
        <fullName evidence="2">Uncharacterized protein</fullName>
    </submittedName>
</protein>
<accession>A0A0U2MAE9</accession>
<dbReference type="KEGG" id="iis:EYM_01065"/>
<sequence>MEGSMFVVSLISAWALLRLGKFLVPMSSGFVIPISSEMLFAVAMISFLCCPKLLLVMIALAGPLLSFLYFKRSSSNLILLKSMAYSISIIGAAFVDYSYYSTIESFVTGFLYPTPELISLSIIVFLLAILLKVFEYPINFSLFDMEYSQIKGLKPKLWLTLVYVSAAYVGAQLTFFQGFLLAHVTSLSLLVVGYLLRELRSEITALLVFAVVNYVSGIYLPLAYSSAVSSVALLLLWQAREKALPNVRKTLM</sequence>
<feature type="transmembrane region" description="Helical" evidence="1">
    <location>
        <begin position="77"/>
        <end position="97"/>
    </location>
</feature>
<dbReference type="EMBL" id="CP006867">
    <property type="protein sequence ID" value="ALU12173.1"/>
    <property type="molecule type" value="Genomic_DNA"/>
</dbReference>
<dbReference type="Proteomes" id="UP000060778">
    <property type="component" value="Chromosome"/>
</dbReference>